<reference evidence="1 2" key="1">
    <citation type="journal article" date="2022" name="Pathogens">
        <title>Staphylococcus ratti sp. nov. Isolated from a Lab Rat.</title>
        <authorList>
            <person name="Kovarovic V."/>
            <person name="Sedlacek I."/>
            <person name="Petras P."/>
            <person name="Kralova S."/>
            <person name="Maslanova I."/>
            <person name="Svec P."/>
            <person name="Neumann-Schaal M."/>
            <person name="Botka T."/>
            <person name="Gelbicova T."/>
            <person name="Stankova E."/>
            <person name="Doskar J."/>
            <person name="Pantucek R."/>
        </authorList>
    </citation>
    <scope>NUCLEOTIDE SEQUENCE [LARGE SCALE GENOMIC DNA]</scope>
    <source>
        <strain evidence="1 2">CCM 9025</strain>
    </source>
</reference>
<organism evidence="1 2">
    <name type="scientific">Staphylococcus ratti</name>
    <dbReference type="NCBI Taxonomy" id="2892440"/>
    <lineage>
        <taxon>Bacteria</taxon>
        <taxon>Bacillati</taxon>
        <taxon>Bacillota</taxon>
        <taxon>Bacilli</taxon>
        <taxon>Bacillales</taxon>
        <taxon>Staphylococcaceae</taxon>
        <taxon>Staphylococcus</taxon>
    </lineage>
</organism>
<dbReference type="RefSeq" id="WP_229292223.1">
    <property type="nucleotide sequence ID" value="NZ_CP086654.1"/>
</dbReference>
<dbReference type="EMBL" id="CP086654">
    <property type="protein sequence ID" value="UEX89718.1"/>
    <property type="molecule type" value="Genomic_DNA"/>
</dbReference>
<keyword evidence="2" id="KW-1185">Reference proteome</keyword>
<evidence type="ECO:0008006" key="3">
    <source>
        <dbReference type="Google" id="ProtNLM"/>
    </source>
</evidence>
<evidence type="ECO:0000313" key="1">
    <source>
        <dbReference type="EMBL" id="UEX89718.1"/>
    </source>
</evidence>
<sequence>MNKEKFLRIQRELDRTRMYSDCVCEVKGTSYDDGQNSIVFTHYDSRYPYNNNSIFIYDFQDDEAIEKLANKAKEVMSGEALIE</sequence>
<proteinExistence type="predicted"/>
<protein>
    <recommendedName>
        <fullName evidence="3">Phage protein</fullName>
    </recommendedName>
</protein>
<gene>
    <name evidence="1" type="ORF">LN051_09125</name>
</gene>
<accession>A0ABY3PBN2</accession>
<evidence type="ECO:0000313" key="2">
    <source>
        <dbReference type="Proteomes" id="UP001197626"/>
    </source>
</evidence>
<dbReference type="Proteomes" id="UP001197626">
    <property type="component" value="Chromosome"/>
</dbReference>
<name>A0ABY3PBN2_9STAP</name>